<dbReference type="SMART" id="SM00448">
    <property type="entry name" value="REC"/>
    <property type="match status" value="1"/>
</dbReference>
<feature type="domain" description="Histidine kinase" evidence="6">
    <location>
        <begin position="260"/>
        <end position="452"/>
    </location>
</feature>
<dbReference type="PANTHER" id="PTHR43547:SF2">
    <property type="entry name" value="HYBRID SIGNAL TRANSDUCTION HISTIDINE KINASE C"/>
    <property type="match status" value="1"/>
</dbReference>
<comment type="caution">
    <text evidence="8">The sequence shown here is derived from an EMBL/GenBank/DDBJ whole genome shotgun (WGS) entry which is preliminary data.</text>
</comment>
<dbReference type="EC" id="2.7.13.3" evidence="2"/>
<dbReference type="Proteomes" id="UP000287171">
    <property type="component" value="Unassembled WGS sequence"/>
</dbReference>
<evidence type="ECO:0000259" key="6">
    <source>
        <dbReference type="PROSITE" id="PS50109"/>
    </source>
</evidence>
<evidence type="ECO:0000313" key="8">
    <source>
        <dbReference type="EMBL" id="GCE25491.1"/>
    </source>
</evidence>
<accession>A0A402B2A9</accession>
<dbReference type="AlphaFoldDB" id="A0A402B2A9"/>
<protein>
    <recommendedName>
        <fullName evidence="2">histidine kinase</fullName>
        <ecNumber evidence="2">2.7.13.3</ecNumber>
    </recommendedName>
</protein>
<dbReference type="InterPro" id="IPR003661">
    <property type="entry name" value="HisK_dim/P_dom"/>
</dbReference>
<dbReference type="SUPFAM" id="SSF55874">
    <property type="entry name" value="ATPase domain of HSP90 chaperone/DNA topoisomerase II/histidine kinase"/>
    <property type="match status" value="1"/>
</dbReference>
<keyword evidence="3 5" id="KW-0597">Phosphoprotein</keyword>
<dbReference type="PANTHER" id="PTHR43547">
    <property type="entry name" value="TWO-COMPONENT HISTIDINE KINASE"/>
    <property type="match status" value="1"/>
</dbReference>
<evidence type="ECO:0000259" key="7">
    <source>
        <dbReference type="PROSITE" id="PS50110"/>
    </source>
</evidence>
<keyword evidence="4" id="KW-0418">Kinase</keyword>
<evidence type="ECO:0000256" key="2">
    <source>
        <dbReference type="ARBA" id="ARBA00012438"/>
    </source>
</evidence>
<dbReference type="SUPFAM" id="SSF52172">
    <property type="entry name" value="CheY-like"/>
    <property type="match status" value="1"/>
</dbReference>
<evidence type="ECO:0000256" key="4">
    <source>
        <dbReference type="ARBA" id="ARBA00022777"/>
    </source>
</evidence>
<sequence length="488" mass="55241">MMDENITHELTGMLVFDEERNHLLLDGHELSCDEQIEIRVFGSWVPGQVAMDSAGWYLMTLDQVGIRLQGGLPARSSEFRVSPQAVSQSIDQKTRPTILIVDDDTALLSALPRMLALRLPDIQVDTAQSARIAWQLLREKTYAAVVSDIKMPEIDGLTLLTRIREAQPDTPTILITGHGEHDIAIQALRGGAYDYIQKPIERDNFVAALLRAIQTFELRRQVQEQQQALELYTRSLELLVQQRTDELAEAHATKDKVVSLVSQELNEPVTRLKNLTQLLQQKLGNSELSEIVSRSFADIEDSLERTELLVQELLSTSDIETQRFILHRQRCDLAQLCRSILEEETADTFLKLDYQGLNEPLEVEVDESQIRQVLSMLLDSTRSSMHQENSTTIMLQQIGSEAMITIRDQGVSSLGAGFYISRKIVERHNGHLEIQSFPDERRALFITLPLSQEYRESTEQANNDFAQVPHTHAIWTITHDAQAAITGK</sequence>
<keyword evidence="4" id="KW-0808">Transferase</keyword>
<feature type="domain" description="Response regulatory" evidence="7">
    <location>
        <begin position="97"/>
        <end position="213"/>
    </location>
</feature>
<dbReference type="SMART" id="SM00388">
    <property type="entry name" value="HisKA"/>
    <property type="match status" value="1"/>
</dbReference>
<dbReference type="GO" id="GO:0000155">
    <property type="term" value="F:phosphorelay sensor kinase activity"/>
    <property type="evidence" value="ECO:0007669"/>
    <property type="project" value="InterPro"/>
</dbReference>
<gene>
    <name evidence="8" type="ORF">KDA_09750</name>
</gene>
<dbReference type="Pfam" id="PF00072">
    <property type="entry name" value="Response_reg"/>
    <property type="match status" value="1"/>
</dbReference>
<keyword evidence="9" id="KW-1185">Reference proteome</keyword>
<dbReference type="InterPro" id="IPR001789">
    <property type="entry name" value="Sig_transdc_resp-reg_receiver"/>
</dbReference>
<dbReference type="Gene3D" id="1.10.287.130">
    <property type="match status" value="1"/>
</dbReference>
<evidence type="ECO:0000313" key="9">
    <source>
        <dbReference type="Proteomes" id="UP000287171"/>
    </source>
</evidence>
<dbReference type="Pfam" id="PF17295">
    <property type="entry name" value="DUF5348"/>
    <property type="match status" value="1"/>
</dbReference>
<dbReference type="RefSeq" id="WP_246039081.1">
    <property type="nucleotide sequence ID" value="NZ_BIFT01000001.1"/>
</dbReference>
<dbReference type="PROSITE" id="PS50110">
    <property type="entry name" value="RESPONSE_REGULATORY"/>
    <property type="match status" value="1"/>
</dbReference>
<evidence type="ECO:0000256" key="1">
    <source>
        <dbReference type="ARBA" id="ARBA00000085"/>
    </source>
</evidence>
<dbReference type="Pfam" id="PF00512">
    <property type="entry name" value="HisKA"/>
    <property type="match status" value="1"/>
</dbReference>
<name>A0A402B2A9_9CHLR</name>
<dbReference type="PROSITE" id="PS50109">
    <property type="entry name" value="HIS_KIN"/>
    <property type="match status" value="1"/>
</dbReference>
<dbReference type="CDD" id="cd00082">
    <property type="entry name" value="HisKA"/>
    <property type="match status" value="1"/>
</dbReference>
<reference evidence="9" key="1">
    <citation type="submission" date="2018-12" db="EMBL/GenBank/DDBJ databases">
        <title>Tengunoibacter tsumagoiensis gen. nov., sp. nov., Dictyobacter kobayashii sp. nov., D. alpinus sp. nov., and D. joshuensis sp. nov. and description of Dictyobacteraceae fam. nov. within the order Ktedonobacterales isolated from Tengu-no-mugimeshi.</title>
        <authorList>
            <person name="Wang C.M."/>
            <person name="Zheng Y."/>
            <person name="Sakai Y."/>
            <person name="Toyoda A."/>
            <person name="Minakuchi Y."/>
            <person name="Abe K."/>
            <person name="Yokota A."/>
            <person name="Yabe S."/>
        </authorList>
    </citation>
    <scope>NUCLEOTIDE SEQUENCE [LARGE SCALE GENOMIC DNA]</scope>
    <source>
        <strain evidence="9">Uno16</strain>
    </source>
</reference>
<dbReference type="SUPFAM" id="SSF47384">
    <property type="entry name" value="Homodimeric domain of signal transducing histidine kinase"/>
    <property type="match status" value="1"/>
</dbReference>
<evidence type="ECO:0000256" key="3">
    <source>
        <dbReference type="ARBA" id="ARBA00022553"/>
    </source>
</evidence>
<organism evidence="8 9">
    <name type="scientific">Dictyobacter alpinus</name>
    <dbReference type="NCBI Taxonomy" id="2014873"/>
    <lineage>
        <taxon>Bacteria</taxon>
        <taxon>Bacillati</taxon>
        <taxon>Chloroflexota</taxon>
        <taxon>Ktedonobacteria</taxon>
        <taxon>Ktedonobacterales</taxon>
        <taxon>Dictyobacteraceae</taxon>
        <taxon>Dictyobacter</taxon>
    </lineage>
</organism>
<dbReference type="Gene3D" id="3.40.50.2300">
    <property type="match status" value="1"/>
</dbReference>
<dbReference type="Gene3D" id="3.30.565.10">
    <property type="entry name" value="Histidine kinase-like ATPase, C-terminal domain"/>
    <property type="match status" value="1"/>
</dbReference>
<dbReference type="EMBL" id="BIFT01000001">
    <property type="protein sequence ID" value="GCE25491.1"/>
    <property type="molecule type" value="Genomic_DNA"/>
</dbReference>
<dbReference type="InterPro" id="IPR036097">
    <property type="entry name" value="HisK_dim/P_sf"/>
</dbReference>
<dbReference type="InterPro" id="IPR035255">
    <property type="entry name" value="DUF5348"/>
</dbReference>
<proteinExistence type="predicted"/>
<dbReference type="InterPro" id="IPR036890">
    <property type="entry name" value="HATPase_C_sf"/>
</dbReference>
<dbReference type="InterPro" id="IPR011006">
    <property type="entry name" value="CheY-like_superfamily"/>
</dbReference>
<feature type="modified residue" description="4-aspartylphosphate" evidence="5">
    <location>
        <position position="148"/>
    </location>
</feature>
<evidence type="ECO:0000256" key="5">
    <source>
        <dbReference type="PROSITE-ProRule" id="PRU00169"/>
    </source>
</evidence>
<comment type="catalytic activity">
    <reaction evidence="1">
        <text>ATP + protein L-histidine = ADP + protein N-phospho-L-histidine.</text>
        <dbReference type="EC" id="2.7.13.3"/>
    </reaction>
</comment>
<dbReference type="InterPro" id="IPR005467">
    <property type="entry name" value="His_kinase_dom"/>
</dbReference>